<feature type="transmembrane region" description="Helical" evidence="1">
    <location>
        <begin position="160"/>
        <end position="180"/>
    </location>
</feature>
<evidence type="ECO:0008006" key="4">
    <source>
        <dbReference type="Google" id="ProtNLM"/>
    </source>
</evidence>
<name>A0A4U1D9E9_9BACI</name>
<keyword evidence="3" id="KW-1185">Reference proteome</keyword>
<feature type="transmembrane region" description="Helical" evidence="1">
    <location>
        <begin position="48"/>
        <end position="69"/>
    </location>
</feature>
<proteinExistence type="predicted"/>
<protein>
    <recommendedName>
        <fullName evidence="4">DUF4386 family protein</fullName>
    </recommendedName>
</protein>
<evidence type="ECO:0000313" key="2">
    <source>
        <dbReference type="EMBL" id="TKC18046.1"/>
    </source>
</evidence>
<keyword evidence="1" id="KW-0812">Transmembrane</keyword>
<keyword evidence="1" id="KW-0472">Membrane</keyword>
<evidence type="ECO:0000313" key="3">
    <source>
        <dbReference type="Proteomes" id="UP000307756"/>
    </source>
</evidence>
<keyword evidence="1" id="KW-1133">Transmembrane helix</keyword>
<dbReference type="RefSeq" id="WP_136828763.1">
    <property type="nucleotide sequence ID" value="NZ_SWBM01000001.1"/>
</dbReference>
<gene>
    <name evidence="2" type="ORF">FA727_00295</name>
</gene>
<comment type="caution">
    <text evidence="2">The sequence shown here is derived from an EMBL/GenBank/DDBJ whole genome shotgun (WGS) entry which is preliminary data.</text>
</comment>
<evidence type="ECO:0000256" key="1">
    <source>
        <dbReference type="SAM" id="Phobius"/>
    </source>
</evidence>
<dbReference type="OrthoDB" id="2851712at2"/>
<dbReference type="EMBL" id="SWBM01000001">
    <property type="protein sequence ID" value="TKC18046.1"/>
    <property type="molecule type" value="Genomic_DNA"/>
</dbReference>
<feature type="transmembrane region" description="Helical" evidence="1">
    <location>
        <begin position="7"/>
        <end position="28"/>
    </location>
</feature>
<feature type="transmembrane region" description="Helical" evidence="1">
    <location>
        <begin position="81"/>
        <end position="104"/>
    </location>
</feature>
<dbReference type="AlphaFoldDB" id="A0A4U1D9E9"/>
<organism evidence="2 3">
    <name type="scientific">Robertmurraya kyonggiensis</name>
    <dbReference type="NCBI Taxonomy" id="1037680"/>
    <lineage>
        <taxon>Bacteria</taxon>
        <taxon>Bacillati</taxon>
        <taxon>Bacillota</taxon>
        <taxon>Bacilli</taxon>
        <taxon>Bacillales</taxon>
        <taxon>Bacillaceae</taxon>
        <taxon>Robertmurraya</taxon>
    </lineage>
</organism>
<dbReference type="Proteomes" id="UP000307756">
    <property type="component" value="Unassembled WGS sequence"/>
</dbReference>
<accession>A0A4U1D9E9</accession>
<feature type="transmembrane region" description="Helical" evidence="1">
    <location>
        <begin position="186"/>
        <end position="203"/>
    </location>
</feature>
<sequence length="218" mass="24299">MQISQKFFKFSGVLLILGGIIAAIGHLLKPQEPTTEAGIEQFISQALLSDSFLVVGIPIVVLGIVGIFLRQSGSLKWWGWIAYPATVIGILYADLIQPVIRIIAYPFVLANTITEDEIYTAVTTIYDQDPFGYFFPVILLSLIGPVWAAFCFWKAKVFPTWVAILLALLLPVFILSPMVGFYNFPAYLYIVFGIYGVLMIRNFRPSEKVVPGTVEKVQ</sequence>
<reference evidence="2 3" key="1">
    <citation type="journal article" date="2011" name="J. Microbiol.">
        <title>Bacillus kyonggiensis sp. nov., isolated from soil of a lettuce field.</title>
        <authorList>
            <person name="Dong K."/>
            <person name="Lee S."/>
        </authorList>
    </citation>
    <scope>NUCLEOTIDE SEQUENCE [LARGE SCALE GENOMIC DNA]</scope>
    <source>
        <strain evidence="2 3">NB22</strain>
    </source>
</reference>
<feature type="transmembrane region" description="Helical" evidence="1">
    <location>
        <begin position="133"/>
        <end position="153"/>
    </location>
</feature>